<gene>
    <name evidence="2" type="ORF">TorRG33x02_302250</name>
</gene>
<keyword evidence="1" id="KW-0472">Membrane</keyword>
<sequence length="113" mass="12951">MGYPQKSSNAGGFFGFTMSSILLSALPFQPRLSTRDYLNFFDTYDYSNYKYNYQTKRYGYGSNTSNPDTREVKGIPELEDETVLEELKEESLGRNKTQIKSKLETIDATGTKR</sequence>
<protein>
    <submittedName>
        <fullName evidence="2">Uncharacterized protein</fullName>
    </submittedName>
</protein>
<dbReference type="AlphaFoldDB" id="A0A2P5C0E9"/>
<keyword evidence="1" id="KW-0812">Transmembrane</keyword>
<evidence type="ECO:0000313" key="3">
    <source>
        <dbReference type="Proteomes" id="UP000237000"/>
    </source>
</evidence>
<evidence type="ECO:0000313" key="2">
    <source>
        <dbReference type="EMBL" id="PON54520.1"/>
    </source>
</evidence>
<accession>A0A2P5C0E9</accession>
<feature type="transmembrane region" description="Helical" evidence="1">
    <location>
        <begin position="12"/>
        <end position="28"/>
    </location>
</feature>
<evidence type="ECO:0000256" key="1">
    <source>
        <dbReference type="SAM" id="Phobius"/>
    </source>
</evidence>
<dbReference type="EMBL" id="JXTC01000431">
    <property type="protein sequence ID" value="PON54520.1"/>
    <property type="molecule type" value="Genomic_DNA"/>
</dbReference>
<dbReference type="InParanoid" id="A0A2P5C0E9"/>
<organism evidence="2 3">
    <name type="scientific">Trema orientale</name>
    <name type="common">Charcoal tree</name>
    <name type="synonym">Celtis orientalis</name>
    <dbReference type="NCBI Taxonomy" id="63057"/>
    <lineage>
        <taxon>Eukaryota</taxon>
        <taxon>Viridiplantae</taxon>
        <taxon>Streptophyta</taxon>
        <taxon>Embryophyta</taxon>
        <taxon>Tracheophyta</taxon>
        <taxon>Spermatophyta</taxon>
        <taxon>Magnoliopsida</taxon>
        <taxon>eudicotyledons</taxon>
        <taxon>Gunneridae</taxon>
        <taxon>Pentapetalae</taxon>
        <taxon>rosids</taxon>
        <taxon>fabids</taxon>
        <taxon>Rosales</taxon>
        <taxon>Cannabaceae</taxon>
        <taxon>Trema</taxon>
    </lineage>
</organism>
<proteinExistence type="predicted"/>
<keyword evidence="1" id="KW-1133">Transmembrane helix</keyword>
<name>A0A2P5C0E9_TREOI</name>
<comment type="caution">
    <text evidence="2">The sequence shown here is derived from an EMBL/GenBank/DDBJ whole genome shotgun (WGS) entry which is preliminary data.</text>
</comment>
<dbReference type="OrthoDB" id="10322785at2759"/>
<keyword evidence="3" id="KW-1185">Reference proteome</keyword>
<dbReference type="Proteomes" id="UP000237000">
    <property type="component" value="Unassembled WGS sequence"/>
</dbReference>
<reference evidence="3" key="1">
    <citation type="submission" date="2016-06" db="EMBL/GenBank/DDBJ databases">
        <title>Parallel loss of symbiosis genes in relatives of nitrogen-fixing non-legume Parasponia.</title>
        <authorList>
            <person name="Van Velzen R."/>
            <person name="Holmer R."/>
            <person name="Bu F."/>
            <person name="Rutten L."/>
            <person name="Van Zeijl A."/>
            <person name="Liu W."/>
            <person name="Santuari L."/>
            <person name="Cao Q."/>
            <person name="Sharma T."/>
            <person name="Shen D."/>
            <person name="Roswanjaya Y."/>
            <person name="Wardhani T."/>
            <person name="Kalhor M.S."/>
            <person name="Jansen J."/>
            <person name="Van den Hoogen J."/>
            <person name="Gungor B."/>
            <person name="Hartog M."/>
            <person name="Hontelez J."/>
            <person name="Verver J."/>
            <person name="Yang W.-C."/>
            <person name="Schijlen E."/>
            <person name="Repin R."/>
            <person name="Schilthuizen M."/>
            <person name="Schranz E."/>
            <person name="Heidstra R."/>
            <person name="Miyata K."/>
            <person name="Fedorova E."/>
            <person name="Kohlen W."/>
            <person name="Bisseling T."/>
            <person name="Smit S."/>
            <person name="Geurts R."/>
        </authorList>
    </citation>
    <scope>NUCLEOTIDE SEQUENCE [LARGE SCALE GENOMIC DNA]</scope>
    <source>
        <strain evidence="3">cv. RG33-2</strain>
    </source>
</reference>